<evidence type="ECO:0000256" key="3">
    <source>
        <dbReference type="ARBA" id="ARBA00022989"/>
    </source>
</evidence>
<feature type="transmembrane region" description="Helical" evidence="5">
    <location>
        <begin position="149"/>
        <end position="170"/>
    </location>
</feature>
<comment type="subcellular location">
    <subcellularLocation>
        <location evidence="1">Cell membrane</location>
        <topology evidence="1">Multi-pass membrane protein</topology>
    </subcellularLocation>
</comment>
<reference evidence="8" key="1">
    <citation type="submission" date="2018-04" db="EMBL/GenBank/DDBJ databases">
        <authorList>
            <person name="Liu S."/>
            <person name="Wang Z."/>
            <person name="Li J."/>
        </authorList>
    </citation>
    <scope>NUCLEOTIDE SEQUENCE [LARGE SCALE GENOMIC DNA]</scope>
    <source>
        <strain evidence="8">S1194</strain>
    </source>
</reference>
<dbReference type="GO" id="GO:0022857">
    <property type="term" value="F:transmembrane transporter activity"/>
    <property type="evidence" value="ECO:0007669"/>
    <property type="project" value="InterPro"/>
</dbReference>
<feature type="transmembrane region" description="Helical" evidence="5">
    <location>
        <begin position="61"/>
        <end position="80"/>
    </location>
</feature>
<feature type="transmembrane region" description="Helical" evidence="5">
    <location>
        <begin position="276"/>
        <end position="305"/>
    </location>
</feature>
<evidence type="ECO:0000256" key="2">
    <source>
        <dbReference type="ARBA" id="ARBA00022692"/>
    </source>
</evidence>
<evidence type="ECO:0000259" key="6">
    <source>
        <dbReference type="PROSITE" id="PS50850"/>
    </source>
</evidence>
<evidence type="ECO:0000256" key="5">
    <source>
        <dbReference type="SAM" id="Phobius"/>
    </source>
</evidence>
<feature type="transmembrane region" description="Helical" evidence="5">
    <location>
        <begin position="86"/>
        <end position="109"/>
    </location>
</feature>
<dbReference type="PROSITE" id="PS50850">
    <property type="entry name" value="MFS"/>
    <property type="match status" value="1"/>
</dbReference>
<evidence type="ECO:0000256" key="4">
    <source>
        <dbReference type="ARBA" id="ARBA00023136"/>
    </source>
</evidence>
<keyword evidence="3 5" id="KW-1133">Transmembrane helix</keyword>
<dbReference type="InterPro" id="IPR020846">
    <property type="entry name" value="MFS_dom"/>
</dbReference>
<feature type="transmembrane region" description="Helical" evidence="5">
    <location>
        <begin position="354"/>
        <end position="377"/>
    </location>
</feature>
<dbReference type="PANTHER" id="PTHR23514">
    <property type="entry name" value="BYPASS OF STOP CODON PROTEIN 6"/>
    <property type="match status" value="1"/>
</dbReference>
<feature type="transmembrane region" description="Helical" evidence="5">
    <location>
        <begin position="325"/>
        <end position="342"/>
    </location>
</feature>
<gene>
    <name evidence="7" type="ORF">DF220_08790</name>
</gene>
<organism evidence="7 8">
    <name type="scientific">Homoserinimonas hongtaonis</name>
    <dbReference type="NCBI Taxonomy" id="2079791"/>
    <lineage>
        <taxon>Bacteria</taxon>
        <taxon>Bacillati</taxon>
        <taxon>Actinomycetota</taxon>
        <taxon>Actinomycetes</taxon>
        <taxon>Micrococcales</taxon>
        <taxon>Microbacteriaceae</taxon>
        <taxon>Homoserinimonas</taxon>
    </lineage>
</organism>
<keyword evidence="8" id="KW-1185">Reference proteome</keyword>
<keyword evidence="4 5" id="KW-0472">Membrane</keyword>
<dbReference type="EMBL" id="QEEX01000001">
    <property type="protein sequence ID" value="PWB98530.1"/>
    <property type="molecule type" value="Genomic_DNA"/>
</dbReference>
<keyword evidence="2 5" id="KW-0812">Transmembrane</keyword>
<sequence length="387" mass="39544">MLFGVSGLALASWLARTPAVKQALDLSTSDMGLLLFGIAIGSLCGLLLSSHLIAHFGARSVMLASLIALAVGQVVTGFAITGTPSFALAFAGLCLLGAGLGTCDVGMNLSGAVTERVLGRTIMPVFHAFFSIGTILGALLAAGAELLNISLLAQNIAVGIAVVVIGGAGVRMTQSEHILETPSESGEAPARSTWRERLLVWRNPRILAIGVIVLGMALAEGAANDWLTLAVVQEHGVANETGALIFGVFVTAMTAGRLAGVRVIDRFGRVPVLRACAVLAVIGLSLVILVPILWIVIVGVVLWGLGASLGFPTGMSAAADDPRTAAASVSAVATMGYLAFLAGPPMIGFVGEQIGLLGALGLVLVLIIIAGFASPAAREPQEQRMSR</sequence>
<feature type="transmembrane region" description="Helical" evidence="5">
    <location>
        <begin position="121"/>
        <end position="143"/>
    </location>
</feature>
<dbReference type="CDD" id="cd17393">
    <property type="entry name" value="MFS_MosC_like"/>
    <property type="match status" value="1"/>
</dbReference>
<feature type="transmembrane region" description="Helical" evidence="5">
    <location>
        <begin position="243"/>
        <end position="264"/>
    </location>
</feature>
<dbReference type="Pfam" id="PF07690">
    <property type="entry name" value="MFS_1"/>
    <property type="match status" value="1"/>
</dbReference>
<evidence type="ECO:0000256" key="1">
    <source>
        <dbReference type="ARBA" id="ARBA00004651"/>
    </source>
</evidence>
<comment type="caution">
    <text evidence="7">The sequence shown here is derived from an EMBL/GenBank/DDBJ whole genome shotgun (WGS) entry which is preliminary data.</text>
</comment>
<dbReference type="InterPro" id="IPR051788">
    <property type="entry name" value="MFS_Transporter"/>
</dbReference>
<dbReference type="InterPro" id="IPR011701">
    <property type="entry name" value="MFS"/>
</dbReference>
<dbReference type="Proteomes" id="UP000244978">
    <property type="component" value="Unassembled WGS sequence"/>
</dbReference>
<dbReference type="AlphaFoldDB" id="A0A2U1T3W5"/>
<accession>A0A2U1T3W5</accession>
<protein>
    <submittedName>
        <fullName evidence="7">MFS transporter</fullName>
    </submittedName>
</protein>
<feature type="domain" description="Major facilitator superfamily (MFS) profile" evidence="6">
    <location>
        <begin position="1"/>
        <end position="378"/>
    </location>
</feature>
<name>A0A2U1T3W5_9MICO</name>
<dbReference type="GO" id="GO:0005886">
    <property type="term" value="C:plasma membrane"/>
    <property type="evidence" value="ECO:0007669"/>
    <property type="project" value="UniProtKB-SubCell"/>
</dbReference>
<evidence type="ECO:0000313" key="8">
    <source>
        <dbReference type="Proteomes" id="UP000244978"/>
    </source>
</evidence>
<dbReference type="Gene3D" id="1.20.1250.20">
    <property type="entry name" value="MFS general substrate transporter like domains"/>
    <property type="match status" value="2"/>
</dbReference>
<dbReference type="PANTHER" id="PTHR23514:SF13">
    <property type="entry name" value="INNER MEMBRANE PROTEIN YBJJ"/>
    <property type="match status" value="1"/>
</dbReference>
<dbReference type="SUPFAM" id="SSF103473">
    <property type="entry name" value="MFS general substrate transporter"/>
    <property type="match status" value="1"/>
</dbReference>
<evidence type="ECO:0000313" key="7">
    <source>
        <dbReference type="EMBL" id="PWB98530.1"/>
    </source>
</evidence>
<proteinExistence type="predicted"/>
<dbReference type="InterPro" id="IPR036259">
    <property type="entry name" value="MFS_trans_sf"/>
</dbReference>
<feature type="transmembrane region" description="Helical" evidence="5">
    <location>
        <begin position="205"/>
        <end position="223"/>
    </location>
</feature>
<feature type="transmembrane region" description="Helical" evidence="5">
    <location>
        <begin position="33"/>
        <end position="54"/>
    </location>
</feature>